<feature type="region of interest" description="Disordered" evidence="7">
    <location>
        <begin position="558"/>
        <end position="579"/>
    </location>
</feature>
<dbReference type="Pfam" id="PF00005">
    <property type="entry name" value="ABC_tran"/>
    <property type="match status" value="1"/>
</dbReference>
<feature type="domain" description="ABC transporter" evidence="9">
    <location>
        <begin position="340"/>
        <end position="574"/>
    </location>
</feature>
<feature type="transmembrane region" description="Helical" evidence="8">
    <location>
        <begin position="64"/>
        <end position="82"/>
    </location>
</feature>
<evidence type="ECO:0000259" key="10">
    <source>
        <dbReference type="PROSITE" id="PS50929"/>
    </source>
</evidence>
<dbReference type="Pfam" id="PF00664">
    <property type="entry name" value="ABC_membrane"/>
    <property type="match status" value="1"/>
</dbReference>
<evidence type="ECO:0000256" key="1">
    <source>
        <dbReference type="ARBA" id="ARBA00004651"/>
    </source>
</evidence>
<dbReference type="PANTHER" id="PTHR43394">
    <property type="entry name" value="ATP-DEPENDENT PERMEASE MDL1, MITOCHONDRIAL"/>
    <property type="match status" value="1"/>
</dbReference>
<dbReference type="Gene3D" id="1.20.1560.10">
    <property type="entry name" value="ABC transporter type 1, transmembrane domain"/>
    <property type="match status" value="1"/>
</dbReference>
<evidence type="ECO:0000256" key="2">
    <source>
        <dbReference type="ARBA" id="ARBA00022692"/>
    </source>
</evidence>
<organism evidence="11 12">
    <name type="scientific">Phytohabitans aurantiacus</name>
    <dbReference type="NCBI Taxonomy" id="3016789"/>
    <lineage>
        <taxon>Bacteria</taxon>
        <taxon>Bacillati</taxon>
        <taxon>Actinomycetota</taxon>
        <taxon>Actinomycetes</taxon>
        <taxon>Micromonosporales</taxon>
        <taxon>Micromonosporaceae</taxon>
    </lineage>
</organism>
<name>A0ABQ5QMT5_9ACTN</name>
<evidence type="ECO:0000313" key="11">
    <source>
        <dbReference type="EMBL" id="GLH95718.1"/>
    </source>
</evidence>
<evidence type="ECO:0000256" key="4">
    <source>
        <dbReference type="ARBA" id="ARBA00022840"/>
    </source>
</evidence>
<dbReference type="SUPFAM" id="SSF52540">
    <property type="entry name" value="P-loop containing nucleoside triphosphate hydrolases"/>
    <property type="match status" value="1"/>
</dbReference>
<dbReference type="PROSITE" id="PS50929">
    <property type="entry name" value="ABC_TM1F"/>
    <property type="match status" value="1"/>
</dbReference>
<feature type="transmembrane region" description="Helical" evidence="8">
    <location>
        <begin position="137"/>
        <end position="156"/>
    </location>
</feature>
<dbReference type="SMART" id="SM00382">
    <property type="entry name" value="AAA"/>
    <property type="match status" value="1"/>
</dbReference>
<dbReference type="InterPro" id="IPR017871">
    <property type="entry name" value="ABC_transporter-like_CS"/>
</dbReference>
<feature type="domain" description="ABC transmembrane type-1" evidence="10">
    <location>
        <begin position="25"/>
        <end position="304"/>
    </location>
</feature>
<dbReference type="SUPFAM" id="SSF90123">
    <property type="entry name" value="ABC transporter transmembrane region"/>
    <property type="match status" value="1"/>
</dbReference>
<dbReference type="PROSITE" id="PS00211">
    <property type="entry name" value="ABC_TRANSPORTER_1"/>
    <property type="match status" value="1"/>
</dbReference>
<evidence type="ECO:0000256" key="7">
    <source>
        <dbReference type="SAM" id="MobiDB-lite"/>
    </source>
</evidence>
<dbReference type="PROSITE" id="PS50893">
    <property type="entry name" value="ABC_TRANSPORTER_2"/>
    <property type="match status" value="1"/>
</dbReference>
<dbReference type="RefSeq" id="WP_281892765.1">
    <property type="nucleotide sequence ID" value="NZ_BSDI01000004.1"/>
</dbReference>
<dbReference type="InterPro" id="IPR011527">
    <property type="entry name" value="ABC1_TM_dom"/>
</dbReference>
<comment type="subcellular location">
    <subcellularLocation>
        <location evidence="1">Cell membrane</location>
        <topology evidence="1">Multi-pass membrane protein</topology>
    </subcellularLocation>
</comment>
<evidence type="ECO:0000313" key="12">
    <source>
        <dbReference type="Proteomes" id="UP001144280"/>
    </source>
</evidence>
<dbReference type="InterPro" id="IPR039421">
    <property type="entry name" value="Type_1_exporter"/>
</dbReference>
<feature type="transmembrane region" description="Helical" evidence="8">
    <location>
        <begin position="162"/>
        <end position="180"/>
    </location>
</feature>
<comment type="caution">
    <text evidence="11">The sequence shown here is derived from an EMBL/GenBank/DDBJ whole genome shotgun (WGS) entry which is preliminary data.</text>
</comment>
<dbReference type="PANTHER" id="PTHR43394:SF1">
    <property type="entry name" value="ATP-BINDING CASSETTE SUB-FAMILY B MEMBER 10, MITOCHONDRIAL"/>
    <property type="match status" value="1"/>
</dbReference>
<feature type="compositionally biased region" description="Basic and acidic residues" evidence="7">
    <location>
        <begin position="560"/>
        <end position="579"/>
    </location>
</feature>
<dbReference type="InterPro" id="IPR003593">
    <property type="entry name" value="AAA+_ATPase"/>
</dbReference>
<reference evidence="11" key="1">
    <citation type="submission" date="2022-12" db="EMBL/GenBank/DDBJ databases">
        <title>New Phytohabitans aurantiacus sp. RD004123 nov., an actinomycete isolated from soil.</title>
        <authorList>
            <person name="Triningsih D.W."/>
            <person name="Harunari E."/>
            <person name="Igarashi Y."/>
        </authorList>
    </citation>
    <scope>NUCLEOTIDE SEQUENCE</scope>
    <source>
        <strain evidence="11">RD004123</strain>
    </source>
</reference>
<dbReference type="CDD" id="cd18551">
    <property type="entry name" value="ABC_6TM_LmrA_like"/>
    <property type="match status" value="1"/>
</dbReference>
<evidence type="ECO:0000256" key="3">
    <source>
        <dbReference type="ARBA" id="ARBA00022741"/>
    </source>
</evidence>
<evidence type="ECO:0000259" key="9">
    <source>
        <dbReference type="PROSITE" id="PS50893"/>
    </source>
</evidence>
<evidence type="ECO:0000256" key="8">
    <source>
        <dbReference type="SAM" id="Phobius"/>
    </source>
</evidence>
<dbReference type="EMBL" id="BSDI01000004">
    <property type="protein sequence ID" value="GLH95718.1"/>
    <property type="molecule type" value="Genomic_DNA"/>
</dbReference>
<dbReference type="Gene3D" id="3.40.50.300">
    <property type="entry name" value="P-loop containing nucleotide triphosphate hydrolases"/>
    <property type="match status" value="1"/>
</dbReference>
<gene>
    <name evidence="11" type="ORF">Pa4123_09900</name>
</gene>
<dbReference type="InterPro" id="IPR027417">
    <property type="entry name" value="P-loop_NTPase"/>
</dbReference>
<keyword evidence="3" id="KW-0547">Nucleotide-binding</keyword>
<evidence type="ECO:0000256" key="5">
    <source>
        <dbReference type="ARBA" id="ARBA00022989"/>
    </source>
</evidence>
<keyword evidence="12" id="KW-1185">Reference proteome</keyword>
<keyword evidence="5 8" id="KW-1133">Transmembrane helix</keyword>
<keyword evidence="6 8" id="KW-0472">Membrane</keyword>
<evidence type="ECO:0000256" key="6">
    <source>
        <dbReference type="ARBA" id="ARBA00023136"/>
    </source>
</evidence>
<proteinExistence type="predicted"/>
<sequence>MTSALDRAGWRDMMRLLSGHYRWLALAVALGVAATGAGLAQPLLVRHTVDATADGAFPFRPVGALVVLFLLQAVALGVARYAQARASEAMTLKLRQTLIDHVLRLRIAVYDRYRGGDLISRITTDPAAIRMLIAESVTNAASGTIGLAGLVAVMLWLDWTLFVVVAVLIGVAVPVLLAVVERIRLASADAQRADGELTADLERALSAIRSVRANRAEPAESGRIFRHASRICAARLRMARLDAGAGSVNDLALTGSYLIILLIGGARVAGGASTVGELVAFMLYLTYLTTPVGAIFQAVTAVQQGAGALQRVNEVLALPREPVTVRAAAAVPENRSPHLLELRDVWFGYEPARPLLRGLSLSLPERGHVSLIGPSGAGKSTVFSVIERFYEPDRGQVLFRGRDARDVPYDEYRGAIGLVEQQCTVLAGTVRENLTYSGAAADDDDLWWALAMTNLTDLVRRLPRGLDAEVGEHGRLLSGGERQRLAIARCLLGRPALVLLDEPTAHLDPVNEVALTRTIREVSRVCALLVISHRPATVRSADRVVLLRDGVVAAEGTPDEVARRQRERPVLHGEHRPSA</sequence>
<dbReference type="InterPro" id="IPR003439">
    <property type="entry name" value="ABC_transporter-like_ATP-bd"/>
</dbReference>
<protein>
    <submittedName>
        <fullName evidence="11">ABC transporter</fullName>
    </submittedName>
</protein>
<dbReference type="Proteomes" id="UP001144280">
    <property type="component" value="Unassembled WGS sequence"/>
</dbReference>
<accession>A0ABQ5QMT5</accession>
<dbReference type="InterPro" id="IPR036640">
    <property type="entry name" value="ABC1_TM_sf"/>
</dbReference>
<keyword evidence="4" id="KW-0067">ATP-binding</keyword>
<keyword evidence="2 8" id="KW-0812">Transmembrane</keyword>